<organism evidence="3 4">
    <name type="scientific">Actinokineospora fastidiosa</name>
    <dbReference type="NCBI Taxonomy" id="1816"/>
    <lineage>
        <taxon>Bacteria</taxon>
        <taxon>Bacillati</taxon>
        <taxon>Actinomycetota</taxon>
        <taxon>Actinomycetes</taxon>
        <taxon>Pseudonocardiales</taxon>
        <taxon>Pseudonocardiaceae</taxon>
        <taxon>Actinokineospora</taxon>
    </lineage>
</organism>
<dbReference type="EMBL" id="BMRB01000002">
    <property type="protein sequence ID" value="GGS29324.1"/>
    <property type="molecule type" value="Genomic_DNA"/>
</dbReference>
<accession>A0A918GD43</accession>
<dbReference type="Proteomes" id="UP000660680">
    <property type="component" value="Unassembled WGS sequence"/>
</dbReference>
<reference evidence="3" key="1">
    <citation type="journal article" date="2014" name="Int. J. Syst. Evol. Microbiol.">
        <title>Complete genome sequence of Corynebacterium casei LMG S-19264T (=DSM 44701T), isolated from a smear-ripened cheese.</title>
        <authorList>
            <consortium name="US DOE Joint Genome Institute (JGI-PGF)"/>
            <person name="Walter F."/>
            <person name="Albersmeier A."/>
            <person name="Kalinowski J."/>
            <person name="Ruckert C."/>
        </authorList>
    </citation>
    <scope>NUCLEOTIDE SEQUENCE</scope>
    <source>
        <strain evidence="3">JCM 3276</strain>
    </source>
</reference>
<reference evidence="3" key="2">
    <citation type="submission" date="2020-09" db="EMBL/GenBank/DDBJ databases">
        <authorList>
            <person name="Sun Q."/>
            <person name="Ohkuma M."/>
        </authorList>
    </citation>
    <scope>NUCLEOTIDE SEQUENCE</scope>
    <source>
        <strain evidence="3">JCM 3276</strain>
    </source>
</reference>
<name>A0A918GD43_9PSEU</name>
<sequence length="129" mass="12257">MTTKAVALAVLGAGGVVLFVIGLTTGANGLVGLGVAVMLAVLVIASFTVRRSGAQDGPAEQDVASDDAVAGSRATGGADGPGTGDRGSTTGAGPSDTFVGRVAGDPESAAGQSGAEARAEDRRRGGTGS</sequence>
<keyword evidence="2" id="KW-0812">Transmembrane</keyword>
<evidence type="ECO:0000256" key="2">
    <source>
        <dbReference type="SAM" id="Phobius"/>
    </source>
</evidence>
<feature type="compositionally biased region" description="Basic and acidic residues" evidence="1">
    <location>
        <begin position="117"/>
        <end position="129"/>
    </location>
</feature>
<evidence type="ECO:0000313" key="4">
    <source>
        <dbReference type="Proteomes" id="UP000660680"/>
    </source>
</evidence>
<dbReference type="AlphaFoldDB" id="A0A918GD43"/>
<keyword evidence="2" id="KW-1133">Transmembrane helix</keyword>
<proteinExistence type="predicted"/>
<dbReference type="RefSeq" id="WP_229786825.1">
    <property type="nucleotide sequence ID" value="NZ_BMRB01000002.1"/>
</dbReference>
<evidence type="ECO:0000256" key="1">
    <source>
        <dbReference type="SAM" id="MobiDB-lite"/>
    </source>
</evidence>
<gene>
    <name evidence="3" type="ORF">GCM10010171_23250</name>
</gene>
<evidence type="ECO:0000313" key="3">
    <source>
        <dbReference type="EMBL" id="GGS29324.1"/>
    </source>
</evidence>
<protein>
    <submittedName>
        <fullName evidence="3">Uncharacterized protein</fullName>
    </submittedName>
</protein>
<feature type="transmembrane region" description="Helical" evidence="2">
    <location>
        <begin position="30"/>
        <end position="49"/>
    </location>
</feature>
<keyword evidence="4" id="KW-1185">Reference proteome</keyword>
<feature type="region of interest" description="Disordered" evidence="1">
    <location>
        <begin position="52"/>
        <end position="129"/>
    </location>
</feature>
<feature type="transmembrane region" description="Helical" evidence="2">
    <location>
        <begin position="5"/>
        <end position="24"/>
    </location>
</feature>
<comment type="caution">
    <text evidence="3">The sequence shown here is derived from an EMBL/GenBank/DDBJ whole genome shotgun (WGS) entry which is preliminary data.</text>
</comment>
<keyword evidence="2" id="KW-0472">Membrane</keyword>